<keyword evidence="1" id="KW-0812">Transmembrane</keyword>
<dbReference type="Proteomes" id="UP001280121">
    <property type="component" value="Unassembled WGS sequence"/>
</dbReference>
<feature type="transmembrane region" description="Helical" evidence="1">
    <location>
        <begin position="78"/>
        <end position="95"/>
    </location>
</feature>
<accession>A0AAD9U0C1</accession>
<keyword evidence="1" id="KW-0472">Membrane</keyword>
<evidence type="ECO:0000313" key="2">
    <source>
        <dbReference type="EMBL" id="KAK2645034.1"/>
    </source>
</evidence>
<protein>
    <submittedName>
        <fullName evidence="2">Uncharacterized protein</fullName>
    </submittedName>
</protein>
<name>A0AAD9U0C1_9ROSI</name>
<proteinExistence type="predicted"/>
<keyword evidence="3" id="KW-1185">Reference proteome</keyword>
<gene>
    <name evidence="2" type="ORF">Ddye_020229</name>
</gene>
<comment type="caution">
    <text evidence="2">The sequence shown here is derived from an EMBL/GenBank/DDBJ whole genome shotgun (WGS) entry which is preliminary data.</text>
</comment>
<keyword evidence="1" id="KW-1133">Transmembrane helix</keyword>
<reference evidence="2" key="1">
    <citation type="journal article" date="2023" name="Plant J.">
        <title>Genome sequences and population genomics provide insights into the demographic history, inbreeding, and mutation load of two 'living fossil' tree species of Dipteronia.</title>
        <authorList>
            <person name="Feng Y."/>
            <person name="Comes H.P."/>
            <person name="Chen J."/>
            <person name="Zhu S."/>
            <person name="Lu R."/>
            <person name="Zhang X."/>
            <person name="Li P."/>
            <person name="Qiu J."/>
            <person name="Olsen K.M."/>
            <person name="Qiu Y."/>
        </authorList>
    </citation>
    <scope>NUCLEOTIDE SEQUENCE</scope>
    <source>
        <strain evidence="2">KIB01</strain>
    </source>
</reference>
<evidence type="ECO:0000256" key="1">
    <source>
        <dbReference type="SAM" id="Phobius"/>
    </source>
</evidence>
<evidence type="ECO:0000313" key="3">
    <source>
        <dbReference type="Proteomes" id="UP001280121"/>
    </source>
</evidence>
<dbReference type="EMBL" id="JANJYI010000006">
    <property type="protein sequence ID" value="KAK2645034.1"/>
    <property type="molecule type" value="Genomic_DNA"/>
</dbReference>
<organism evidence="2 3">
    <name type="scientific">Dipteronia dyeriana</name>
    <dbReference type="NCBI Taxonomy" id="168575"/>
    <lineage>
        <taxon>Eukaryota</taxon>
        <taxon>Viridiplantae</taxon>
        <taxon>Streptophyta</taxon>
        <taxon>Embryophyta</taxon>
        <taxon>Tracheophyta</taxon>
        <taxon>Spermatophyta</taxon>
        <taxon>Magnoliopsida</taxon>
        <taxon>eudicotyledons</taxon>
        <taxon>Gunneridae</taxon>
        <taxon>Pentapetalae</taxon>
        <taxon>rosids</taxon>
        <taxon>malvids</taxon>
        <taxon>Sapindales</taxon>
        <taxon>Sapindaceae</taxon>
        <taxon>Hippocastanoideae</taxon>
        <taxon>Acereae</taxon>
        <taxon>Dipteronia</taxon>
    </lineage>
</organism>
<dbReference type="AlphaFoldDB" id="A0AAD9U0C1"/>
<sequence>MSKMCSSSTLVGAGTMFRVIGEIVGTFWFDSSLSNKDPNTILVVNTQLNTSNTLGSKMKSNLFMCERLEEKKKQTSRFYFNFPIFFYYSELFYYFRVFL</sequence>